<dbReference type="RefSeq" id="WP_342825775.1">
    <property type="nucleotide sequence ID" value="NZ_CP046146.1"/>
</dbReference>
<evidence type="ECO:0000256" key="1">
    <source>
        <dbReference type="SAM" id="MobiDB-lite"/>
    </source>
</evidence>
<gene>
    <name evidence="2" type="ORF">GKO46_10125</name>
    <name evidence="3" type="ORF">GKO48_11420</name>
</gene>
<evidence type="ECO:0000313" key="4">
    <source>
        <dbReference type="Proteomes" id="UP001219901"/>
    </source>
</evidence>
<name>A0AAJ5ZIV6_9CHLR</name>
<evidence type="ECO:0000313" key="3">
    <source>
        <dbReference type="EMBL" id="WFG40200.1"/>
    </source>
</evidence>
<sequence>MSTEFKSCPGCQRESEPTDNLSGNMIASCSKCGFSATTLDVARAEYLANFYPLPDVRVAVKRISNRKMLKYSAGRMAA</sequence>
<keyword evidence="4" id="KW-1185">Reference proteome</keyword>
<dbReference type="AlphaFoldDB" id="A0AAJ5ZIV6"/>
<dbReference type="EMBL" id="CP046147">
    <property type="protein sequence ID" value="WFG40200.1"/>
    <property type="molecule type" value="Genomic_DNA"/>
</dbReference>
<reference evidence="3" key="2">
    <citation type="journal article" date="2023" name="Nat. Commun.">
        <title>Cultivation of marine bacteria of the SAR202 clade.</title>
        <authorList>
            <person name="Lim Y."/>
            <person name="Seo J.H."/>
            <person name="Giovannoni S.J."/>
            <person name="Kang I."/>
            <person name="Cho J.C."/>
        </authorList>
    </citation>
    <scope>NUCLEOTIDE SEQUENCE</scope>
    <source>
        <strain evidence="3">JH1073</strain>
    </source>
</reference>
<evidence type="ECO:0000313" key="2">
    <source>
        <dbReference type="EMBL" id="MDG0867422.1"/>
    </source>
</evidence>
<feature type="region of interest" description="Disordered" evidence="1">
    <location>
        <begin position="1"/>
        <end position="21"/>
    </location>
</feature>
<proteinExistence type="predicted"/>
<reference evidence="4" key="3">
    <citation type="submission" date="2023-06" db="EMBL/GenBank/DDBJ databases">
        <title>Pangenomics reveal diversification of enzyme families and niche specialization in globally abundant SAR202 bacteria.</title>
        <authorList>
            <person name="Saw J.H.W."/>
        </authorList>
    </citation>
    <scope>NUCLEOTIDE SEQUENCE [LARGE SCALE GENOMIC DNA]</scope>
    <source>
        <strain evidence="4">JH1073</strain>
    </source>
</reference>
<reference evidence="4 5" key="1">
    <citation type="submission" date="2019-11" db="EMBL/GenBank/DDBJ databases">
        <authorList>
            <person name="Cho J.-C."/>
        </authorList>
    </citation>
    <scope>NUCLEOTIDE SEQUENCE [LARGE SCALE GENOMIC DNA]</scope>
    <source>
        <strain evidence="3 4">JH1073</strain>
        <strain evidence="2 5">JH702</strain>
    </source>
</reference>
<dbReference type="EMBL" id="WMBE01000003">
    <property type="protein sequence ID" value="MDG0867422.1"/>
    <property type="molecule type" value="Genomic_DNA"/>
</dbReference>
<dbReference type="Proteomes" id="UP001321249">
    <property type="component" value="Unassembled WGS sequence"/>
</dbReference>
<dbReference type="Proteomes" id="UP001219901">
    <property type="component" value="Chromosome"/>
</dbReference>
<protein>
    <submittedName>
        <fullName evidence="3">Uncharacterized protein</fullName>
    </submittedName>
</protein>
<evidence type="ECO:0000313" key="5">
    <source>
        <dbReference type="Proteomes" id="UP001321249"/>
    </source>
</evidence>
<accession>A0AAJ5ZIV6</accession>
<organism evidence="3 4">
    <name type="scientific">Candidatus Lucifugimonas marina</name>
    <dbReference type="NCBI Taxonomy" id="3038979"/>
    <lineage>
        <taxon>Bacteria</taxon>
        <taxon>Bacillati</taxon>
        <taxon>Chloroflexota</taxon>
        <taxon>Dehalococcoidia</taxon>
        <taxon>SAR202 cluster</taxon>
        <taxon>Candidatus Lucifugimonadales</taxon>
        <taxon>Candidatus Lucifugimonadaceae</taxon>
        <taxon>Candidatus Lucifugimonas</taxon>
    </lineage>
</organism>